<sequence length="722" mass="83102">MKNLILKLPQNQCNICLDFVIIILGVVGLSGGLGYSLYFPEEFVSGLFLLIIFSGIVYLTMLKSYKSGFLCVIIGWIVCFVLSYTSYQFESVIDQLKVVIKFDYFLRFDELFKNAQLVGGIVPILFYLMIGIPIVYLVVSTVTQKKLTYIKLLLCLFIFLFPVFIKHQLNSITSYCVIGFLIYELLFSAILKHQKQQQPILKICFLLFLSFILIFSSINLESNPIFRQSSTSVLTQITNWFDGIFGDGHNGTGLSPSINGGLPTGDITLSHSLALTVQSSEPFSSYLRGYSLAHYENNKWQPVIKNFEDSRSVTLYTNYIKEQYTDVIFQQVKVIPKKSTSYQLVPYFADTQNEIIADSYFKRTDEFFDVFAYDIESLKTLNSFPREQYLDYQQYVEDEYLNVPDQLRENLNQFIDSNLEDNGYLTRKDLTNYSNPIEIANQVQYMLQKQTTYSLKTGELPAGADFVENFLFQTKKGSCTHFATTGALLLRCLGIPSRYVSGFVMKSSDFKDGVAEIRNNRSHAWIEIYYDGIGWIPIDMTPTDSSSGVDSLGTMLDNLTDDSQETPQATNPNTEQPPNQDQPDTQTPIETPDSDILETQEPLWYQGILGYSDYIIRGFIFLAIVFLYRLVSTKAFKLKLRHKSSNQKIILYYQRMKRISRYGGYIQDDIEMLAYKAKFSTHTISDEELKEVEEYYSLFSHQIYKTLPFYRKICFKFILGYL</sequence>
<dbReference type="Proteomes" id="UP000003157">
    <property type="component" value="Unassembled WGS sequence"/>
</dbReference>
<organism evidence="4 5">
    <name type="scientific">Coprobacillus cateniformis</name>
    <dbReference type="NCBI Taxonomy" id="100884"/>
    <lineage>
        <taxon>Bacteria</taxon>
        <taxon>Bacillati</taxon>
        <taxon>Bacillota</taxon>
        <taxon>Erysipelotrichia</taxon>
        <taxon>Erysipelotrichales</taxon>
        <taxon>Coprobacillaceae</taxon>
        <taxon>Coprobacillus</taxon>
    </lineage>
</organism>
<dbReference type="STRING" id="100884.GCA_000269565_00014"/>
<dbReference type="Gene3D" id="3.10.620.30">
    <property type="match status" value="1"/>
</dbReference>
<dbReference type="AlphaFoldDB" id="E7GC71"/>
<reference evidence="4 5" key="1">
    <citation type="submission" date="2010-12" db="EMBL/GenBank/DDBJ databases">
        <title>The Genome Sequence of Coprobacillus sp. strain 29_1.</title>
        <authorList>
            <consortium name="The Broad Institute Genome Sequencing Platform"/>
            <person name="Earl A."/>
            <person name="Ward D."/>
            <person name="Feldgarden M."/>
            <person name="Gevers D."/>
            <person name="Daigneault M."/>
            <person name="Sibley C.D."/>
            <person name="White A."/>
            <person name="Strauss J."/>
            <person name="Allen-Vercoe E."/>
            <person name="Young S.K."/>
            <person name="Zeng Q."/>
            <person name="Gargeya S."/>
            <person name="Fitzgerald M."/>
            <person name="Haas B."/>
            <person name="Abouelleil A."/>
            <person name="Alvarado L."/>
            <person name="Arachchi H.M."/>
            <person name="Berlin A."/>
            <person name="Brown A."/>
            <person name="Chapman S.B."/>
            <person name="Chen Z."/>
            <person name="Dunbar C."/>
            <person name="Freedman E."/>
            <person name="Gearin G."/>
            <person name="Gellesch M."/>
            <person name="Goldberg J."/>
            <person name="Griggs A."/>
            <person name="Gujja S."/>
            <person name="Heilman E."/>
            <person name="Heiman D."/>
            <person name="Howarth C."/>
            <person name="Larson L."/>
            <person name="Lui A."/>
            <person name="MacDonald P.J.P."/>
            <person name="Mehta T."/>
            <person name="Montmayeur A."/>
            <person name="Murphy C."/>
            <person name="Neiman D."/>
            <person name="Pearson M."/>
            <person name="Priest M."/>
            <person name="Roberts A."/>
            <person name="Saif S."/>
            <person name="Shea T."/>
            <person name="Shenoy N."/>
            <person name="Sisk P."/>
            <person name="Stolte C."/>
            <person name="Sykes S."/>
            <person name="White J."/>
            <person name="Yandava C."/>
            <person name="Nusbaum C."/>
            <person name="Birren B."/>
        </authorList>
    </citation>
    <scope>NUCLEOTIDE SEQUENCE [LARGE SCALE GENOMIC DNA]</scope>
    <source>
        <strain evidence="4 5">29_1</strain>
    </source>
</reference>
<evidence type="ECO:0000313" key="4">
    <source>
        <dbReference type="EMBL" id="EFW04080.1"/>
    </source>
</evidence>
<accession>E7GC71</accession>
<keyword evidence="5" id="KW-1185">Reference proteome</keyword>
<name>E7GC71_9FIRM</name>
<dbReference type="PANTHER" id="PTHR42736:SF1">
    <property type="entry name" value="PROTEIN-GLUTAMINE GAMMA-GLUTAMYLTRANSFERASE"/>
    <property type="match status" value="1"/>
</dbReference>
<dbReference type="EMBL" id="ADKX01000039">
    <property type="protein sequence ID" value="EFW04080.1"/>
    <property type="molecule type" value="Genomic_DNA"/>
</dbReference>
<keyword evidence="2" id="KW-0812">Transmembrane</keyword>
<feature type="region of interest" description="Disordered" evidence="1">
    <location>
        <begin position="546"/>
        <end position="593"/>
    </location>
</feature>
<evidence type="ECO:0000256" key="1">
    <source>
        <dbReference type="SAM" id="MobiDB-lite"/>
    </source>
</evidence>
<keyword evidence="2" id="KW-1133">Transmembrane helix</keyword>
<feature type="transmembrane region" description="Helical" evidence="2">
    <location>
        <begin position="614"/>
        <end position="631"/>
    </location>
</feature>
<keyword evidence="2" id="KW-0472">Membrane</keyword>
<dbReference type="Pfam" id="PF01841">
    <property type="entry name" value="Transglut_core"/>
    <property type="match status" value="1"/>
</dbReference>
<feature type="transmembrane region" description="Helical" evidence="2">
    <location>
        <begin position="148"/>
        <end position="165"/>
    </location>
</feature>
<comment type="caution">
    <text evidence="4">The sequence shown here is derived from an EMBL/GenBank/DDBJ whole genome shotgun (WGS) entry which is preliminary data.</text>
</comment>
<dbReference type="InterPro" id="IPR038765">
    <property type="entry name" value="Papain-like_cys_pep_sf"/>
</dbReference>
<dbReference type="SMART" id="SM00460">
    <property type="entry name" value="TGc"/>
    <property type="match status" value="1"/>
</dbReference>
<proteinExistence type="predicted"/>
<dbReference type="PANTHER" id="PTHR42736">
    <property type="entry name" value="PROTEIN-GLUTAMINE GAMMA-GLUTAMYLTRANSFERASE"/>
    <property type="match status" value="1"/>
</dbReference>
<evidence type="ECO:0000256" key="2">
    <source>
        <dbReference type="SAM" id="Phobius"/>
    </source>
</evidence>
<dbReference type="InterPro" id="IPR002931">
    <property type="entry name" value="Transglutaminase-like"/>
</dbReference>
<feature type="transmembrane region" description="Helical" evidence="2">
    <location>
        <begin position="171"/>
        <end position="191"/>
    </location>
</feature>
<dbReference type="HOGENOM" id="CLU_016605_0_0_9"/>
<dbReference type="RefSeq" id="WP_008789451.1">
    <property type="nucleotide sequence ID" value="NZ_AKCB01000001.1"/>
</dbReference>
<dbReference type="OrthoDB" id="9804872at2"/>
<feature type="transmembrane region" description="Helical" evidence="2">
    <location>
        <begin position="203"/>
        <end position="220"/>
    </location>
</feature>
<dbReference type="InterPro" id="IPR052901">
    <property type="entry name" value="Bact_TGase-like"/>
</dbReference>
<evidence type="ECO:0000259" key="3">
    <source>
        <dbReference type="SMART" id="SM00460"/>
    </source>
</evidence>
<dbReference type="GeneID" id="78227952"/>
<dbReference type="eggNOG" id="COG1305">
    <property type="taxonomic scope" value="Bacteria"/>
</dbReference>
<gene>
    <name evidence="4" type="ORF">HMPREF9488_02363</name>
</gene>
<feature type="transmembrane region" description="Helical" evidence="2">
    <location>
        <begin position="68"/>
        <end position="87"/>
    </location>
</feature>
<feature type="transmembrane region" description="Helical" evidence="2">
    <location>
        <begin position="12"/>
        <end position="37"/>
    </location>
</feature>
<feature type="compositionally biased region" description="Low complexity" evidence="1">
    <location>
        <begin position="566"/>
        <end position="588"/>
    </location>
</feature>
<feature type="transmembrane region" description="Helical" evidence="2">
    <location>
        <begin position="43"/>
        <end position="61"/>
    </location>
</feature>
<evidence type="ECO:0000313" key="5">
    <source>
        <dbReference type="Proteomes" id="UP000003157"/>
    </source>
</evidence>
<dbReference type="SUPFAM" id="SSF54001">
    <property type="entry name" value="Cysteine proteinases"/>
    <property type="match status" value="1"/>
</dbReference>
<protein>
    <recommendedName>
        <fullName evidence="3">Transglutaminase-like domain-containing protein</fullName>
    </recommendedName>
</protein>
<feature type="transmembrane region" description="Helical" evidence="2">
    <location>
        <begin position="117"/>
        <end position="139"/>
    </location>
</feature>
<feature type="domain" description="Transglutaminase-like" evidence="3">
    <location>
        <begin position="471"/>
        <end position="542"/>
    </location>
</feature>